<dbReference type="AlphaFoldDB" id="A0A498RCK0"/>
<dbReference type="RefSeq" id="WP_207857783.1">
    <property type="nucleotide sequence ID" value="NZ_UPPP01000081.1"/>
</dbReference>
<feature type="transmembrane region" description="Helical" evidence="1">
    <location>
        <begin position="35"/>
        <end position="54"/>
    </location>
</feature>
<name>A0A498RCK0_9FIRM</name>
<keyword evidence="1" id="KW-1133">Transmembrane helix</keyword>
<accession>A0A498RCK0</accession>
<dbReference type="Proteomes" id="UP000277811">
    <property type="component" value="Unassembled WGS sequence"/>
</dbReference>
<dbReference type="EMBL" id="UPPP01000081">
    <property type="protein sequence ID" value="VBB07813.1"/>
    <property type="molecule type" value="Genomic_DNA"/>
</dbReference>
<gene>
    <name evidence="2" type="ORF">LUCI_3078</name>
</gene>
<evidence type="ECO:0000256" key="1">
    <source>
        <dbReference type="SAM" id="Phobius"/>
    </source>
</evidence>
<keyword evidence="3" id="KW-1185">Reference proteome</keyword>
<sequence length="103" mass="11128">MMNIILGMAAVTYLTRALAFAVFNKTGISPAVARWLKHVPTGMLTALIAPALLLPHGTMEVSLENHYLLAGAIAVLAAYRFNNVLWTMGLGLLAMILLRVCFS</sequence>
<proteinExistence type="predicted"/>
<protein>
    <submittedName>
        <fullName evidence="2">Branched-chain amino acid transport azld</fullName>
    </submittedName>
</protein>
<evidence type="ECO:0000313" key="3">
    <source>
        <dbReference type="Proteomes" id="UP000277811"/>
    </source>
</evidence>
<evidence type="ECO:0000313" key="2">
    <source>
        <dbReference type="EMBL" id="VBB07813.1"/>
    </source>
</evidence>
<keyword evidence="1" id="KW-0812">Transmembrane</keyword>
<keyword evidence="1" id="KW-0472">Membrane</keyword>
<organism evidence="2 3">
    <name type="scientific">Lucifera butyrica</name>
    <dbReference type="NCBI Taxonomy" id="1351585"/>
    <lineage>
        <taxon>Bacteria</taxon>
        <taxon>Bacillati</taxon>
        <taxon>Bacillota</taxon>
        <taxon>Negativicutes</taxon>
        <taxon>Veillonellales</taxon>
        <taxon>Veillonellaceae</taxon>
        <taxon>Lucifera</taxon>
    </lineage>
</organism>
<feature type="transmembrane region" description="Helical" evidence="1">
    <location>
        <begin position="85"/>
        <end position="102"/>
    </location>
</feature>
<reference evidence="2 3" key="1">
    <citation type="submission" date="2018-06" db="EMBL/GenBank/DDBJ databases">
        <authorList>
            <person name="Strepis N."/>
        </authorList>
    </citation>
    <scope>NUCLEOTIDE SEQUENCE [LARGE SCALE GENOMIC DNA]</scope>
    <source>
        <strain evidence="2">LUCI</strain>
    </source>
</reference>
<dbReference type="InterPro" id="IPR008407">
    <property type="entry name" value="Brnchd-chn_aa_trnsp_AzlD"/>
</dbReference>
<dbReference type="Pfam" id="PF05437">
    <property type="entry name" value="AzlD"/>
    <property type="match status" value="1"/>
</dbReference>